<evidence type="ECO:0000313" key="3">
    <source>
        <dbReference type="Proteomes" id="UP001522662"/>
    </source>
</evidence>
<dbReference type="RefSeq" id="WP_245134740.1">
    <property type="nucleotide sequence ID" value="NZ_CP128477.1"/>
</dbReference>
<keyword evidence="2" id="KW-0282">Flagellum</keyword>
<keyword evidence="3" id="KW-1185">Reference proteome</keyword>
<feature type="transmembrane region" description="Helical" evidence="1">
    <location>
        <begin position="28"/>
        <end position="48"/>
    </location>
</feature>
<sequence>MTDFDADEPVAPIRPAFARRRIPTIDRVLAVTGIALACGAAFFPWYVFFNEEKFGVRVADWERTRDLPEGPGRNVFSVSPLALVDRDDEDGEAKSEVETQVDQIVTATVPTLGREEPVGLDAGASQPFPGKSGFRLLHVANGRALIEDKAGMYLVRVGSILPDNSRVATLEQRDGKWVIVTSAGEVVQNN</sequence>
<evidence type="ECO:0000313" key="2">
    <source>
        <dbReference type="EMBL" id="MCJ8237329.1"/>
    </source>
</evidence>
<protein>
    <submittedName>
        <fullName evidence="2">Flagellar protein</fullName>
    </submittedName>
</protein>
<name>A0ABT0CWJ6_9HYPH</name>
<evidence type="ECO:0000256" key="1">
    <source>
        <dbReference type="SAM" id="Phobius"/>
    </source>
</evidence>
<gene>
    <name evidence="2" type="ORF">MKJ03_03255</name>
</gene>
<keyword evidence="2" id="KW-0969">Cilium</keyword>
<keyword evidence="1" id="KW-0812">Transmembrane</keyword>
<dbReference type="EMBL" id="JALAYX010000001">
    <property type="protein sequence ID" value="MCJ8237329.1"/>
    <property type="molecule type" value="Genomic_DNA"/>
</dbReference>
<reference evidence="2 3" key="1">
    <citation type="submission" date="2022-03" db="EMBL/GenBank/DDBJ databases">
        <title>Rhizobium SSM4.3 sp. nov., isolated from Sediment (Gouqi Island).</title>
        <authorList>
            <person name="Chen G."/>
        </authorList>
    </citation>
    <scope>NUCLEOTIDE SEQUENCE [LARGE SCALE GENOMIC DNA]</scope>
    <source>
        <strain evidence="2 3">SSM4.3</strain>
        <plasmid evidence="2">unnamed</plasmid>
    </source>
</reference>
<dbReference type="Proteomes" id="UP001522662">
    <property type="component" value="Unassembled WGS sequence"/>
</dbReference>
<keyword evidence="2" id="KW-0614">Plasmid</keyword>
<comment type="caution">
    <text evidence="2">The sequence shown here is derived from an EMBL/GenBank/DDBJ whole genome shotgun (WGS) entry which is preliminary data.</text>
</comment>
<geneLocation type="plasmid" evidence="2">
    <name>unnamed</name>
</geneLocation>
<proteinExistence type="predicted"/>
<keyword evidence="1" id="KW-0472">Membrane</keyword>
<keyword evidence="1" id="KW-1133">Transmembrane helix</keyword>
<organism evidence="2 3">
    <name type="scientific">Peteryoungia algae</name>
    <dbReference type="NCBI Taxonomy" id="2919917"/>
    <lineage>
        <taxon>Bacteria</taxon>
        <taxon>Pseudomonadati</taxon>
        <taxon>Pseudomonadota</taxon>
        <taxon>Alphaproteobacteria</taxon>
        <taxon>Hyphomicrobiales</taxon>
        <taxon>Rhizobiaceae</taxon>
        <taxon>Peteryoungia</taxon>
    </lineage>
</organism>
<keyword evidence="2" id="KW-0966">Cell projection</keyword>
<accession>A0ABT0CWJ6</accession>